<dbReference type="InterPro" id="IPR027417">
    <property type="entry name" value="P-loop_NTPase"/>
</dbReference>
<dbReference type="InterPro" id="IPR023179">
    <property type="entry name" value="GTP-bd_ortho_bundle_sf"/>
</dbReference>
<dbReference type="GO" id="GO:0003723">
    <property type="term" value="F:RNA binding"/>
    <property type="evidence" value="ECO:0007669"/>
    <property type="project" value="UniProtKB-KW"/>
</dbReference>
<evidence type="ECO:0000256" key="5">
    <source>
        <dbReference type="ARBA" id="ARBA00022741"/>
    </source>
</evidence>
<dbReference type="RefSeq" id="WP_090839914.1">
    <property type="nucleotide sequence ID" value="NZ_FNIL01000001.1"/>
</dbReference>
<dbReference type="Gene3D" id="3.40.50.300">
    <property type="entry name" value="P-loop containing nucleotide triphosphate hydrolases"/>
    <property type="match status" value="1"/>
</dbReference>
<dbReference type="GO" id="GO:0042254">
    <property type="term" value="P:ribosome biogenesis"/>
    <property type="evidence" value="ECO:0007669"/>
    <property type="project" value="UniProtKB-KW"/>
</dbReference>
<comment type="similarity">
    <text evidence="11">Belongs to the TRAFAC class YlqF/YawG GTPase family. MTG1 subfamily.</text>
</comment>
<feature type="binding site" evidence="12">
    <location>
        <position position="174"/>
    </location>
    <ligand>
        <name>GTP</name>
        <dbReference type="ChEBI" id="CHEBI:37565"/>
    </ligand>
</feature>
<dbReference type="PANTHER" id="PTHR45782:SF4">
    <property type="entry name" value="MITOCHONDRIAL RIBOSOME-ASSOCIATED GTPASE 1"/>
    <property type="match status" value="1"/>
</dbReference>
<dbReference type="PANTHER" id="PTHR45782">
    <property type="entry name" value="MITOCHONDRIAL RIBOSOME-ASSOCIATED GTPASE 1"/>
    <property type="match status" value="1"/>
</dbReference>
<name>A0A1H0A1S9_9BACI</name>
<dbReference type="InterPro" id="IPR016478">
    <property type="entry name" value="GTPase_MTG1"/>
</dbReference>
<dbReference type="InterPro" id="IPR019991">
    <property type="entry name" value="GTP-bd_ribosome_bgen"/>
</dbReference>
<dbReference type="AlphaFoldDB" id="A0A1H0A1S9"/>
<organism evidence="14 15">
    <name type="scientific">Alkalicoccus daliensis</name>
    <dbReference type="NCBI Taxonomy" id="745820"/>
    <lineage>
        <taxon>Bacteria</taxon>
        <taxon>Bacillati</taxon>
        <taxon>Bacillota</taxon>
        <taxon>Bacilli</taxon>
        <taxon>Bacillales</taxon>
        <taxon>Bacillaceae</taxon>
        <taxon>Alkalicoccus</taxon>
    </lineage>
</organism>
<keyword evidence="5 11" id="KW-0547">Nucleotide-binding</keyword>
<sequence length="283" mass="32446">MKIQWYPGHMAKAKREVREKLKQIDVVIEIVDARTPLSSRNPTIDELVQQKPRLVLLNKADLADPELTKQWLRYFESEYSQSLVVDAQRGEGIKQIPGKVRELASPLLEKWKRKGINPRALRTLILGIPNVGKSTVINKLAGKKIANIGDKPGVTKRQQWIKVGKEMELLDTPGILWPKFEDAQVGYRLALTGAVKEEIFDFQDTIVFFLNFMKEAYPDLLKKRYDLETLPEDVIQLFDDIGKRRGCLVPGGIIDYDRVAEIVFRDFRHGKFGPVTLEQPKKI</sequence>
<evidence type="ECO:0000256" key="9">
    <source>
        <dbReference type="ARBA" id="ARBA00025021"/>
    </source>
</evidence>
<evidence type="ECO:0000256" key="2">
    <source>
        <dbReference type="ARBA" id="ARBA00014898"/>
    </source>
</evidence>
<dbReference type="GO" id="GO:0005525">
    <property type="term" value="F:GTP binding"/>
    <property type="evidence" value="ECO:0007669"/>
    <property type="project" value="UniProtKB-KW"/>
</dbReference>
<feature type="binding site" evidence="12">
    <location>
        <begin position="130"/>
        <end position="135"/>
    </location>
    <ligand>
        <name>GTP</name>
        <dbReference type="ChEBI" id="CHEBI:37565"/>
    </ligand>
</feature>
<dbReference type="PIRSF" id="PIRSF006230">
    <property type="entry name" value="MG442"/>
    <property type="match status" value="1"/>
</dbReference>
<dbReference type="SUPFAM" id="SSF52540">
    <property type="entry name" value="P-loop containing nucleoside triphosphate hydrolases"/>
    <property type="match status" value="1"/>
</dbReference>
<dbReference type="STRING" id="745820.SAMN04488053_101319"/>
<evidence type="ECO:0000256" key="7">
    <source>
        <dbReference type="ARBA" id="ARBA00022884"/>
    </source>
</evidence>
<evidence type="ECO:0000259" key="13">
    <source>
        <dbReference type="PROSITE" id="PS51721"/>
    </source>
</evidence>
<dbReference type="Pfam" id="PF01926">
    <property type="entry name" value="MMR_HSR1"/>
    <property type="match status" value="1"/>
</dbReference>
<comment type="function">
    <text evidence="11">Required for a late step of 50S ribosomal subunit assembly. Has GTPase activity.</text>
</comment>
<evidence type="ECO:0000256" key="6">
    <source>
        <dbReference type="ARBA" id="ARBA00022801"/>
    </source>
</evidence>
<dbReference type="PROSITE" id="PS51721">
    <property type="entry name" value="G_CP"/>
    <property type="match status" value="1"/>
</dbReference>
<dbReference type="GO" id="GO:0003924">
    <property type="term" value="F:GTPase activity"/>
    <property type="evidence" value="ECO:0007669"/>
    <property type="project" value="TreeGrafter"/>
</dbReference>
<evidence type="ECO:0000256" key="10">
    <source>
        <dbReference type="ARBA" id="ARBA00025856"/>
    </source>
</evidence>
<dbReference type="InterPro" id="IPR030378">
    <property type="entry name" value="G_CP_dom"/>
</dbReference>
<dbReference type="EMBL" id="FNIL01000001">
    <property type="protein sequence ID" value="SDN27395.1"/>
    <property type="molecule type" value="Genomic_DNA"/>
</dbReference>
<evidence type="ECO:0000256" key="4">
    <source>
        <dbReference type="ARBA" id="ARBA00022517"/>
    </source>
</evidence>
<keyword evidence="6" id="KW-0378">Hydrolase</keyword>
<dbReference type="OrthoDB" id="9779790at2"/>
<evidence type="ECO:0000256" key="1">
    <source>
        <dbReference type="ARBA" id="ARBA00004496"/>
    </source>
</evidence>
<dbReference type="GO" id="GO:0005737">
    <property type="term" value="C:cytoplasm"/>
    <property type="evidence" value="ECO:0007669"/>
    <property type="project" value="UniProtKB-SubCell"/>
</dbReference>
<comment type="function">
    <text evidence="9">Essential protein that is required for a late step of 50S ribosomal subunit assembly. Has GTPase activity that is stimulated by interaction with the immature 50S ribosome subunit. Binds to the 23S rRNA. Required for the association of ribosomal proteins rplP and rpmA with the large subunit.</text>
</comment>
<dbReference type="Gene3D" id="1.10.1580.10">
    <property type="match status" value="1"/>
</dbReference>
<dbReference type="GO" id="GO:0006412">
    <property type="term" value="P:translation"/>
    <property type="evidence" value="ECO:0007669"/>
    <property type="project" value="TreeGrafter"/>
</dbReference>
<evidence type="ECO:0000313" key="14">
    <source>
        <dbReference type="EMBL" id="SDN27395.1"/>
    </source>
</evidence>
<evidence type="ECO:0000256" key="8">
    <source>
        <dbReference type="ARBA" id="ARBA00023134"/>
    </source>
</evidence>
<feature type="domain" description="CP-type G" evidence="13">
    <location>
        <begin position="14"/>
        <end position="178"/>
    </location>
</feature>
<keyword evidence="4" id="KW-0690">Ribosome biogenesis</keyword>
<protein>
    <recommendedName>
        <fullName evidence="2 11">Ribosome biogenesis GTPase A</fullName>
    </recommendedName>
</protein>
<dbReference type="CDD" id="cd01856">
    <property type="entry name" value="YlqF"/>
    <property type="match status" value="1"/>
</dbReference>
<comment type="subcellular location">
    <subcellularLocation>
        <location evidence="1 11">Cytoplasm</location>
    </subcellularLocation>
</comment>
<keyword evidence="7" id="KW-0694">RNA-binding</keyword>
<dbReference type="Proteomes" id="UP000198778">
    <property type="component" value="Unassembled WGS sequence"/>
</dbReference>
<dbReference type="FunFam" id="1.10.1580.10:FF:000003">
    <property type="entry name" value="Ribosome biogenesis GTPase A"/>
    <property type="match status" value="1"/>
</dbReference>
<dbReference type="InterPro" id="IPR006073">
    <property type="entry name" value="GTP-bd"/>
</dbReference>
<dbReference type="FunFam" id="3.40.50.300:FF:000590">
    <property type="entry name" value="Ribosome biogenesis GTPase A"/>
    <property type="match status" value="1"/>
</dbReference>
<proteinExistence type="inferred from homology"/>
<keyword evidence="8 11" id="KW-0342">GTP-binding</keyword>
<evidence type="ECO:0000256" key="12">
    <source>
        <dbReference type="PIRSR" id="PIRSR006230-1"/>
    </source>
</evidence>
<comment type="subunit">
    <text evidence="10">Interacts with ctc. Interacts with the immature 50S ribosome subunit. 2 molecules of rbgA bind to one 50S subunit.</text>
</comment>
<reference evidence="15" key="1">
    <citation type="submission" date="2016-10" db="EMBL/GenBank/DDBJ databases">
        <authorList>
            <person name="Varghese N."/>
            <person name="Submissions S."/>
        </authorList>
    </citation>
    <scope>NUCLEOTIDE SEQUENCE [LARGE SCALE GENOMIC DNA]</scope>
    <source>
        <strain evidence="15">CGMCC 1.10369</strain>
    </source>
</reference>
<keyword evidence="3 11" id="KW-0963">Cytoplasm</keyword>
<keyword evidence="15" id="KW-1185">Reference proteome</keyword>
<feature type="binding site" evidence="12">
    <location>
        <begin position="58"/>
        <end position="61"/>
    </location>
    <ligand>
        <name>GTP</name>
        <dbReference type="ChEBI" id="CHEBI:37565"/>
    </ligand>
</feature>
<dbReference type="NCBIfam" id="TIGR03596">
    <property type="entry name" value="GTPase_YlqF"/>
    <property type="match status" value="1"/>
</dbReference>
<evidence type="ECO:0000256" key="11">
    <source>
        <dbReference type="PIRNR" id="PIRNR006230"/>
    </source>
</evidence>
<accession>A0A1H0A1S9</accession>
<evidence type="ECO:0000313" key="15">
    <source>
        <dbReference type="Proteomes" id="UP000198778"/>
    </source>
</evidence>
<gene>
    <name evidence="14" type="ORF">SAMN04488053_101319</name>
</gene>
<evidence type="ECO:0000256" key="3">
    <source>
        <dbReference type="ARBA" id="ARBA00022490"/>
    </source>
</evidence>